<feature type="compositionally biased region" description="Pro residues" evidence="1">
    <location>
        <begin position="96"/>
        <end position="118"/>
    </location>
</feature>
<dbReference type="Pfam" id="PF00581">
    <property type="entry name" value="Rhodanese"/>
    <property type="match status" value="1"/>
</dbReference>
<dbReference type="Proteomes" id="UP000585681">
    <property type="component" value="Unassembled WGS sequence"/>
</dbReference>
<dbReference type="EMBL" id="JACIEQ010000002">
    <property type="protein sequence ID" value="MBB4022377.1"/>
    <property type="molecule type" value="Genomic_DNA"/>
</dbReference>
<dbReference type="Gene3D" id="3.40.250.10">
    <property type="entry name" value="Rhodanese-like domain"/>
    <property type="match status" value="1"/>
</dbReference>
<dbReference type="PROSITE" id="PS50206">
    <property type="entry name" value="RHODANESE_3"/>
    <property type="match status" value="1"/>
</dbReference>
<evidence type="ECO:0000313" key="5">
    <source>
        <dbReference type="Proteomes" id="UP000585681"/>
    </source>
</evidence>
<dbReference type="CDD" id="cd00158">
    <property type="entry name" value="RHOD"/>
    <property type="match status" value="1"/>
</dbReference>
<feature type="compositionally biased region" description="Gly residues" evidence="1">
    <location>
        <begin position="53"/>
        <end position="66"/>
    </location>
</feature>
<evidence type="ECO:0000259" key="3">
    <source>
        <dbReference type="PROSITE" id="PS50206"/>
    </source>
</evidence>
<protein>
    <submittedName>
        <fullName evidence="4">PQQ-dependent catabolism-associated CXXCW motif protein</fullName>
    </submittedName>
</protein>
<comment type="caution">
    <text evidence="4">The sequence shown here is derived from an EMBL/GenBank/DDBJ whole genome shotgun (WGS) entry which is preliminary data.</text>
</comment>
<feature type="region of interest" description="Disordered" evidence="1">
    <location>
        <begin position="38"/>
        <end position="132"/>
    </location>
</feature>
<feature type="chain" id="PRO_5033036240" evidence="2">
    <location>
        <begin position="24"/>
        <end position="289"/>
    </location>
</feature>
<dbReference type="InterPro" id="IPR001763">
    <property type="entry name" value="Rhodanese-like_dom"/>
</dbReference>
<evidence type="ECO:0000256" key="2">
    <source>
        <dbReference type="SAM" id="SignalP"/>
    </source>
</evidence>
<feature type="domain" description="Rhodanese" evidence="3">
    <location>
        <begin position="226"/>
        <end position="286"/>
    </location>
</feature>
<dbReference type="RefSeq" id="WP_054538999.1">
    <property type="nucleotide sequence ID" value="NZ_JACIEQ010000002.1"/>
</dbReference>
<organism evidence="4 5">
    <name type="scientific">Actibacterium naphthalenivorans</name>
    <dbReference type="NCBI Taxonomy" id="1614693"/>
    <lineage>
        <taxon>Bacteria</taxon>
        <taxon>Pseudomonadati</taxon>
        <taxon>Pseudomonadota</taxon>
        <taxon>Alphaproteobacteria</taxon>
        <taxon>Rhodobacterales</taxon>
        <taxon>Roseobacteraceae</taxon>
        <taxon>Actibacterium</taxon>
    </lineage>
</organism>
<gene>
    <name evidence="4" type="ORF">GGR17_002186</name>
</gene>
<evidence type="ECO:0000256" key="1">
    <source>
        <dbReference type="SAM" id="MobiDB-lite"/>
    </source>
</evidence>
<keyword evidence="5" id="KW-1185">Reference proteome</keyword>
<proteinExistence type="predicted"/>
<dbReference type="InterPro" id="IPR036873">
    <property type="entry name" value="Rhodanese-like_dom_sf"/>
</dbReference>
<name>A0A840CJW8_9RHOB</name>
<keyword evidence="2" id="KW-0732">Signal</keyword>
<evidence type="ECO:0000313" key="4">
    <source>
        <dbReference type="EMBL" id="MBB4022377.1"/>
    </source>
</evidence>
<feature type="compositionally biased region" description="Low complexity" evidence="1">
    <location>
        <begin position="119"/>
        <end position="132"/>
    </location>
</feature>
<sequence length="289" mass="29242">MFSISKAGLLAVAVAAMAMPAAAQSGFGAGSFGDGSFGAGGTPAPVPQPPAPGGGDFGGSFGGSFDGGAAPAPQPQPAAPPVGGSDFGGSSFTPGAAPPGPTPPVAGGTQPPPQPQPPVQQQQPPAQQEQPGLQVDPQILAFESRDFGVPPQQQLRQGQFHAPTPTSLPGANVVSTAGLATALNNGMQMVLIDVLGGDYSLPNAFVAPAMATPGSLNDRMQQQTWQWLGQITDGQTDTPIVIYCSDPMCWLSYNGALRAVAAGYSNVYWYRGGIQAWQMAGLPLMPAGY</sequence>
<accession>A0A840CJW8</accession>
<dbReference type="SUPFAM" id="SSF52821">
    <property type="entry name" value="Rhodanese/Cell cycle control phosphatase"/>
    <property type="match status" value="1"/>
</dbReference>
<dbReference type="AlphaFoldDB" id="A0A840CJW8"/>
<reference evidence="4" key="1">
    <citation type="submission" date="2020-08" db="EMBL/GenBank/DDBJ databases">
        <title>Genomic Encyclopedia of Type Strains, Phase IV (KMG-IV): sequencing the most valuable type-strain genomes for metagenomic binning, comparative biology and taxonomic classification.</title>
        <authorList>
            <person name="Goeker M."/>
        </authorList>
    </citation>
    <scope>NUCLEOTIDE SEQUENCE [LARGE SCALE GENOMIC DNA]</scope>
    <source>
        <strain evidence="4">DSM 105040</strain>
    </source>
</reference>
<feature type="signal peptide" evidence="2">
    <location>
        <begin position="1"/>
        <end position="23"/>
    </location>
</feature>